<feature type="region of interest" description="Disordered" evidence="1">
    <location>
        <begin position="1"/>
        <end position="24"/>
    </location>
</feature>
<proteinExistence type="predicted"/>
<evidence type="ECO:0000256" key="1">
    <source>
        <dbReference type="SAM" id="MobiDB-lite"/>
    </source>
</evidence>
<dbReference type="Gramene" id="FCD_00027463-RA">
    <property type="protein sequence ID" value="FCD_00027463-RA:cds"/>
    <property type="gene ID" value="FCD_00027463"/>
</dbReference>
<dbReference type="EMBL" id="BTGU01000500">
    <property type="protein sequence ID" value="GMN67794.1"/>
    <property type="molecule type" value="Genomic_DNA"/>
</dbReference>
<evidence type="ECO:0000313" key="3">
    <source>
        <dbReference type="Proteomes" id="UP001187192"/>
    </source>
</evidence>
<dbReference type="Proteomes" id="UP001187192">
    <property type="component" value="Unassembled WGS sequence"/>
</dbReference>
<keyword evidence="3" id="KW-1185">Reference proteome</keyword>
<comment type="caution">
    <text evidence="2">The sequence shown here is derived from an EMBL/GenBank/DDBJ whole genome shotgun (WGS) entry which is preliminary data.</text>
</comment>
<feature type="compositionally biased region" description="Polar residues" evidence="1">
    <location>
        <begin position="1"/>
        <end position="12"/>
    </location>
</feature>
<organism evidence="2 3">
    <name type="scientific">Ficus carica</name>
    <name type="common">Common fig</name>
    <dbReference type="NCBI Taxonomy" id="3494"/>
    <lineage>
        <taxon>Eukaryota</taxon>
        <taxon>Viridiplantae</taxon>
        <taxon>Streptophyta</taxon>
        <taxon>Embryophyta</taxon>
        <taxon>Tracheophyta</taxon>
        <taxon>Spermatophyta</taxon>
        <taxon>Magnoliopsida</taxon>
        <taxon>eudicotyledons</taxon>
        <taxon>Gunneridae</taxon>
        <taxon>Pentapetalae</taxon>
        <taxon>rosids</taxon>
        <taxon>fabids</taxon>
        <taxon>Rosales</taxon>
        <taxon>Moraceae</taxon>
        <taxon>Ficeae</taxon>
        <taxon>Ficus</taxon>
    </lineage>
</organism>
<name>A0AA88E4H2_FICCA</name>
<evidence type="ECO:0000313" key="2">
    <source>
        <dbReference type="EMBL" id="GMN67794.1"/>
    </source>
</evidence>
<protein>
    <submittedName>
        <fullName evidence="2">Uncharacterized protein</fullName>
    </submittedName>
</protein>
<accession>A0AA88E4H2</accession>
<sequence>MLLSTRTMNNAELPSPLPPHLDVSNARRTNVTTNYDHDSWFKSSQYWYRRLSAGSNMP</sequence>
<gene>
    <name evidence="2" type="ORF">TIFTF001_036856</name>
</gene>
<reference evidence="2" key="1">
    <citation type="submission" date="2023-07" db="EMBL/GenBank/DDBJ databases">
        <title>draft genome sequence of fig (Ficus carica).</title>
        <authorList>
            <person name="Takahashi T."/>
            <person name="Nishimura K."/>
        </authorList>
    </citation>
    <scope>NUCLEOTIDE SEQUENCE</scope>
</reference>
<dbReference type="AlphaFoldDB" id="A0AA88E4H2"/>